<evidence type="ECO:0000256" key="1">
    <source>
        <dbReference type="ARBA" id="ARBA00001864"/>
    </source>
</evidence>
<dbReference type="EMBL" id="CP065938">
    <property type="protein sequence ID" value="UWX05320.1"/>
    <property type="molecule type" value="Genomic_DNA"/>
</dbReference>
<evidence type="ECO:0000256" key="8">
    <source>
        <dbReference type="HAMAP-Rule" id="MF_00169"/>
    </source>
</evidence>
<evidence type="ECO:0000256" key="6">
    <source>
        <dbReference type="ARBA" id="ARBA00012060"/>
    </source>
</evidence>
<comment type="function">
    <text evidence="2 8">Catalyzes a trans-dehydration via an enolate intermediate.</text>
</comment>
<dbReference type="InterPro" id="IPR036441">
    <property type="entry name" value="DHquinase_II_sf"/>
</dbReference>
<keyword evidence="7 8" id="KW-0456">Lyase</keyword>
<gene>
    <name evidence="8" type="primary">aroQ</name>
    <name evidence="9" type="ORF">JBF11_07645</name>
</gene>
<evidence type="ECO:0000313" key="9">
    <source>
        <dbReference type="EMBL" id="UWX05320.1"/>
    </source>
</evidence>
<keyword evidence="8" id="KW-0028">Amino-acid biosynthesis</keyword>
<evidence type="ECO:0000256" key="7">
    <source>
        <dbReference type="ARBA" id="ARBA00023239"/>
    </source>
</evidence>
<sequence>MPEKVLIINGPNLGHLGKRETHIYGGQGMEYVFEELRKKGLEALYFQSNHEGRLIDRLEEARTEFLNREIPGIVLNAGAFTHTSLALADCLSWIKVPYVEVHISNILTRSGNAKSEADGLRGKSLIASSSIGLIAGFGLDSYLLAVDALIRYNAKN</sequence>
<dbReference type="InterPro" id="IPR001874">
    <property type="entry name" value="DHquinase_II"/>
</dbReference>
<protein>
    <recommendedName>
        <fullName evidence="6 8">3-dehydroquinate dehydratase</fullName>
        <shortName evidence="8">3-dehydroquinase</shortName>
        <ecNumber evidence="6 8">4.2.1.10</ecNumber>
    </recommendedName>
    <alternativeName>
        <fullName evidence="8">Type II DHQase</fullName>
    </alternativeName>
</protein>
<dbReference type="SUPFAM" id="SSF52304">
    <property type="entry name" value="Type II 3-dehydroquinate dehydratase"/>
    <property type="match status" value="1"/>
</dbReference>
<feature type="binding site" evidence="8">
    <location>
        <position position="121"/>
    </location>
    <ligand>
        <name>substrate</name>
    </ligand>
</feature>
<keyword evidence="8" id="KW-0057">Aromatic amino acid biosynthesis</keyword>
<comment type="similarity">
    <text evidence="4 8">Belongs to the type-II 3-dehydroquinase family.</text>
</comment>
<organism evidence="9 10">
    <name type="scientific">Taurinivorans muris</name>
    <dbReference type="NCBI Taxonomy" id="2787751"/>
    <lineage>
        <taxon>Bacteria</taxon>
        <taxon>Pseudomonadati</taxon>
        <taxon>Thermodesulfobacteriota</taxon>
        <taxon>Desulfovibrionia</taxon>
        <taxon>Desulfovibrionales</taxon>
        <taxon>Desulfovibrionaceae</taxon>
        <taxon>Taurinivorans</taxon>
    </lineage>
</organism>
<feature type="binding site" evidence="8">
    <location>
        <position position="89"/>
    </location>
    <ligand>
        <name>substrate</name>
    </ligand>
</feature>
<dbReference type="Pfam" id="PF01220">
    <property type="entry name" value="DHquinase_II"/>
    <property type="match status" value="1"/>
</dbReference>
<evidence type="ECO:0000256" key="5">
    <source>
        <dbReference type="ARBA" id="ARBA00011193"/>
    </source>
</evidence>
<name>A0ABY5XZW9_9BACT</name>
<evidence type="ECO:0000256" key="4">
    <source>
        <dbReference type="ARBA" id="ARBA00011037"/>
    </source>
</evidence>
<dbReference type="PANTHER" id="PTHR21272">
    <property type="entry name" value="CATABOLIC 3-DEHYDROQUINASE"/>
    <property type="match status" value="1"/>
</dbReference>
<comment type="catalytic activity">
    <reaction evidence="1 8">
        <text>3-dehydroquinate = 3-dehydroshikimate + H2O</text>
        <dbReference type="Rhea" id="RHEA:21096"/>
        <dbReference type="ChEBI" id="CHEBI:15377"/>
        <dbReference type="ChEBI" id="CHEBI:16630"/>
        <dbReference type="ChEBI" id="CHEBI:32364"/>
        <dbReference type="EC" id="4.2.1.10"/>
    </reaction>
</comment>
<feature type="binding site" evidence="8">
    <location>
        <position position="82"/>
    </location>
    <ligand>
        <name>substrate</name>
    </ligand>
</feature>
<dbReference type="PROSITE" id="PS01029">
    <property type="entry name" value="DEHYDROQUINASE_II"/>
    <property type="match status" value="1"/>
</dbReference>
<proteinExistence type="inferred from homology"/>
<feature type="site" description="Transition state stabilizer" evidence="8">
    <location>
        <position position="19"/>
    </location>
</feature>
<evidence type="ECO:0000256" key="3">
    <source>
        <dbReference type="ARBA" id="ARBA00004902"/>
    </source>
</evidence>
<dbReference type="NCBIfam" id="NF003807">
    <property type="entry name" value="PRK05395.1-4"/>
    <property type="match status" value="1"/>
</dbReference>
<dbReference type="Proteomes" id="UP001058120">
    <property type="component" value="Chromosome"/>
</dbReference>
<dbReference type="RefSeq" id="WP_334314896.1">
    <property type="nucleotide sequence ID" value="NZ_CP065938.1"/>
</dbReference>
<evidence type="ECO:0000313" key="10">
    <source>
        <dbReference type="Proteomes" id="UP001058120"/>
    </source>
</evidence>
<feature type="binding site" evidence="8">
    <location>
        <position position="76"/>
    </location>
    <ligand>
        <name>substrate</name>
    </ligand>
</feature>
<dbReference type="PANTHER" id="PTHR21272:SF3">
    <property type="entry name" value="CATABOLIC 3-DEHYDROQUINASE"/>
    <property type="match status" value="1"/>
</dbReference>
<comment type="pathway">
    <text evidence="3 8">Metabolic intermediate biosynthesis; chorismate biosynthesis; chorismate from D-erythrose 4-phosphate and phosphoenolpyruvate: step 3/7.</text>
</comment>
<dbReference type="InterPro" id="IPR018509">
    <property type="entry name" value="DHquinase_II_CS"/>
</dbReference>
<feature type="active site" description="Proton donor" evidence="8">
    <location>
        <position position="102"/>
    </location>
</feature>
<dbReference type="EC" id="4.2.1.10" evidence="6 8"/>
<accession>A0ABY5XZW9</accession>
<evidence type="ECO:0000256" key="2">
    <source>
        <dbReference type="ARBA" id="ARBA00003924"/>
    </source>
</evidence>
<dbReference type="Gene3D" id="3.40.50.9100">
    <property type="entry name" value="Dehydroquinase, class II"/>
    <property type="match status" value="1"/>
</dbReference>
<feature type="binding site" evidence="8">
    <location>
        <begin position="103"/>
        <end position="104"/>
    </location>
    <ligand>
        <name>substrate</name>
    </ligand>
</feature>
<dbReference type="HAMAP" id="MF_00169">
    <property type="entry name" value="AroQ"/>
    <property type="match status" value="1"/>
</dbReference>
<feature type="active site" description="Proton acceptor" evidence="8">
    <location>
        <position position="24"/>
    </location>
</feature>
<comment type="subunit">
    <text evidence="5 8">Homododecamer.</text>
</comment>
<reference evidence="9" key="1">
    <citation type="submission" date="2020-12" db="EMBL/GenBank/DDBJ databases">
        <title>Taurinivorans muris gen. nov., sp. nov., fundamental and realized metabolic niche of a ubiquitous sulfidogenic bacterium in the murine intestine.</title>
        <authorList>
            <person name="Ye H."/>
            <person name="Hanson B.T."/>
            <person name="Loy A."/>
        </authorList>
    </citation>
    <scope>NUCLEOTIDE SEQUENCE</scope>
    <source>
        <strain evidence="9">LT0009</strain>
    </source>
</reference>
<keyword evidence="10" id="KW-1185">Reference proteome</keyword>
<dbReference type="CDD" id="cd00466">
    <property type="entry name" value="DHQase_II"/>
    <property type="match status" value="1"/>
</dbReference>
<dbReference type="PIRSF" id="PIRSF001399">
    <property type="entry name" value="DHquinase_II"/>
    <property type="match status" value="1"/>
</dbReference>